<dbReference type="InterPro" id="IPR056924">
    <property type="entry name" value="SH3_Tf2-1"/>
</dbReference>
<dbReference type="Pfam" id="PF24626">
    <property type="entry name" value="SH3_Tf2-1"/>
    <property type="match status" value="1"/>
</dbReference>
<name>A0A067T6G7_GALM3</name>
<dbReference type="Proteomes" id="UP000027222">
    <property type="component" value="Unassembled WGS sequence"/>
</dbReference>
<reference evidence="3" key="1">
    <citation type="journal article" date="2014" name="Proc. Natl. Acad. Sci. U.S.A.">
        <title>Extensive sampling of basidiomycete genomes demonstrates inadequacy of the white-rot/brown-rot paradigm for wood decay fungi.</title>
        <authorList>
            <person name="Riley R."/>
            <person name="Salamov A.A."/>
            <person name="Brown D.W."/>
            <person name="Nagy L.G."/>
            <person name="Floudas D."/>
            <person name="Held B.W."/>
            <person name="Levasseur A."/>
            <person name="Lombard V."/>
            <person name="Morin E."/>
            <person name="Otillar R."/>
            <person name="Lindquist E.A."/>
            <person name="Sun H."/>
            <person name="LaButti K.M."/>
            <person name="Schmutz J."/>
            <person name="Jabbour D."/>
            <person name="Luo H."/>
            <person name="Baker S.E."/>
            <person name="Pisabarro A.G."/>
            <person name="Walton J.D."/>
            <person name="Blanchette R.A."/>
            <person name="Henrissat B."/>
            <person name="Martin F."/>
            <person name="Cullen D."/>
            <person name="Hibbett D.S."/>
            <person name="Grigoriev I.V."/>
        </authorList>
    </citation>
    <scope>NUCLEOTIDE SEQUENCE [LARGE SCALE GENOMIC DNA]</scope>
    <source>
        <strain evidence="3">CBS 339.88</strain>
    </source>
</reference>
<organism evidence="2 3">
    <name type="scientific">Galerina marginata (strain CBS 339.88)</name>
    <dbReference type="NCBI Taxonomy" id="685588"/>
    <lineage>
        <taxon>Eukaryota</taxon>
        <taxon>Fungi</taxon>
        <taxon>Dikarya</taxon>
        <taxon>Basidiomycota</taxon>
        <taxon>Agaricomycotina</taxon>
        <taxon>Agaricomycetes</taxon>
        <taxon>Agaricomycetidae</taxon>
        <taxon>Agaricales</taxon>
        <taxon>Agaricineae</taxon>
        <taxon>Strophariaceae</taxon>
        <taxon>Galerina</taxon>
    </lineage>
</organism>
<dbReference type="OrthoDB" id="2630497at2759"/>
<accession>A0A067T6G7</accession>
<evidence type="ECO:0000313" key="2">
    <source>
        <dbReference type="EMBL" id="KDR74603.1"/>
    </source>
</evidence>
<evidence type="ECO:0000313" key="3">
    <source>
        <dbReference type="Proteomes" id="UP000027222"/>
    </source>
</evidence>
<dbReference type="EMBL" id="KL142382">
    <property type="protein sequence ID" value="KDR74603.1"/>
    <property type="molecule type" value="Genomic_DNA"/>
</dbReference>
<dbReference type="HOGENOM" id="CLU_000384_6_4_1"/>
<feature type="domain" description="Tf2-1-like SH3-like" evidence="1">
    <location>
        <begin position="21"/>
        <end position="80"/>
    </location>
</feature>
<protein>
    <recommendedName>
        <fullName evidence="1">Tf2-1-like SH3-like domain-containing protein</fullName>
    </recommendedName>
</protein>
<feature type="non-terminal residue" evidence="2">
    <location>
        <position position="1"/>
    </location>
</feature>
<keyword evidence="3" id="KW-1185">Reference proteome</keyword>
<sequence length="113" mass="13500">ELARSRMIDQRKSNFTPFKQGQLVWLDARNLRTNYHKKMAPKREGPFKIKDVLGSLTYRLELPDTWQIHNVFHAALLMPYTETEIHGPNYTRPPPEIENEEERYVIETILKHR</sequence>
<gene>
    <name evidence="2" type="ORF">GALMADRAFT_25237</name>
</gene>
<dbReference type="STRING" id="685588.A0A067T6G7"/>
<proteinExistence type="predicted"/>
<dbReference type="AlphaFoldDB" id="A0A067T6G7"/>
<feature type="non-terminal residue" evidence="2">
    <location>
        <position position="113"/>
    </location>
</feature>
<evidence type="ECO:0000259" key="1">
    <source>
        <dbReference type="Pfam" id="PF24626"/>
    </source>
</evidence>